<dbReference type="OrthoDB" id="191139at2759"/>
<dbReference type="Gene3D" id="3.40.50.720">
    <property type="entry name" value="NAD(P)-binding Rossmann-like Domain"/>
    <property type="match status" value="1"/>
</dbReference>
<keyword evidence="3" id="KW-1185">Reference proteome</keyword>
<evidence type="ECO:0000256" key="1">
    <source>
        <dbReference type="SAM" id="MobiDB-lite"/>
    </source>
</evidence>
<reference evidence="2" key="1">
    <citation type="journal article" date="2020" name="Stud. Mycol.">
        <title>101 Dothideomycetes genomes: a test case for predicting lifestyles and emergence of pathogens.</title>
        <authorList>
            <person name="Haridas S."/>
            <person name="Albert R."/>
            <person name="Binder M."/>
            <person name="Bloem J."/>
            <person name="Labutti K."/>
            <person name="Salamov A."/>
            <person name="Andreopoulos B."/>
            <person name="Baker S."/>
            <person name="Barry K."/>
            <person name="Bills G."/>
            <person name="Bluhm B."/>
            <person name="Cannon C."/>
            <person name="Castanera R."/>
            <person name="Culley D."/>
            <person name="Daum C."/>
            <person name="Ezra D."/>
            <person name="Gonzalez J."/>
            <person name="Henrissat B."/>
            <person name="Kuo A."/>
            <person name="Liang C."/>
            <person name="Lipzen A."/>
            <person name="Lutzoni F."/>
            <person name="Magnuson J."/>
            <person name="Mondo S."/>
            <person name="Nolan M."/>
            <person name="Ohm R."/>
            <person name="Pangilinan J."/>
            <person name="Park H.-J."/>
            <person name="Ramirez L."/>
            <person name="Alfaro M."/>
            <person name="Sun H."/>
            <person name="Tritt A."/>
            <person name="Yoshinaga Y."/>
            <person name="Zwiers L.-H."/>
            <person name="Turgeon B."/>
            <person name="Goodwin S."/>
            <person name="Spatafora J."/>
            <person name="Crous P."/>
            <person name="Grigoriev I."/>
        </authorList>
    </citation>
    <scope>NUCLEOTIDE SEQUENCE</scope>
    <source>
        <strain evidence="2">CBS 279.74</strain>
    </source>
</reference>
<sequence>MAATTTTTTTTTTTPAAKTIILITGANSGVGFALASRLLAKGTYHVLVGSRSVTKGTAALTTLLQQSPSHEHAGGTAELLHLDGHYT</sequence>
<dbReference type="Proteomes" id="UP000799428">
    <property type="component" value="Unassembled WGS sequence"/>
</dbReference>
<organism evidence="2 3">
    <name type="scientific">Pleomassaria siparia CBS 279.74</name>
    <dbReference type="NCBI Taxonomy" id="1314801"/>
    <lineage>
        <taxon>Eukaryota</taxon>
        <taxon>Fungi</taxon>
        <taxon>Dikarya</taxon>
        <taxon>Ascomycota</taxon>
        <taxon>Pezizomycotina</taxon>
        <taxon>Dothideomycetes</taxon>
        <taxon>Pleosporomycetidae</taxon>
        <taxon>Pleosporales</taxon>
        <taxon>Pleomassariaceae</taxon>
        <taxon>Pleomassaria</taxon>
    </lineage>
</organism>
<evidence type="ECO:0000313" key="3">
    <source>
        <dbReference type="Proteomes" id="UP000799428"/>
    </source>
</evidence>
<name>A0A6G1K764_9PLEO</name>
<dbReference type="AlphaFoldDB" id="A0A6G1K764"/>
<gene>
    <name evidence="2" type="ORF">K504DRAFT_535058</name>
</gene>
<dbReference type="InterPro" id="IPR036291">
    <property type="entry name" value="NAD(P)-bd_dom_sf"/>
</dbReference>
<protein>
    <recommendedName>
        <fullName evidence="4">NAD(P)-binding protein</fullName>
    </recommendedName>
</protein>
<evidence type="ECO:0008006" key="4">
    <source>
        <dbReference type="Google" id="ProtNLM"/>
    </source>
</evidence>
<dbReference type="EMBL" id="MU005772">
    <property type="protein sequence ID" value="KAF2708463.1"/>
    <property type="molecule type" value="Genomic_DNA"/>
</dbReference>
<evidence type="ECO:0000313" key="2">
    <source>
        <dbReference type="EMBL" id="KAF2708463.1"/>
    </source>
</evidence>
<dbReference type="SUPFAM" id="SSF51735">
    <property type="entry name" value="NAD(P)-binding Rossmann-fold domains"/>
    <property type="match status" value="1"/>
</dbReference>
<accession>A0A6G1K764</accession>
<feature type="region of interest" description="Disordered" evidence="1">
    <location>
        <begin position="66"/>
        <end position="87"/>
    </location>
</feature>
<proteinExistence type="predicted"/>